<protein>
    <submittedName>
        <fullName evidence="2">Uncharacterized protein</fullName>
    </submittedName>
</protein>
<comment type="caution">
    <text evidence="2">The sequence shown here is derived from an EMBL/GenBank/DDBJ whole genome shotgun (WGS) entry which is preliminary data.</text>
</comment>
<keyword evidence="3" id="KW-1185">Reference proteome</keyword>
<name>A0ABV6LWN3_9ACTN</name>
<reference evidence="2 3" key="1">
    <citation type="submission" date="2024-09" db="EMBL/GenBank/DDBJ databases">
        <authorList>
            <person name="Sun Q."/>
            <person name="Mori K."/>
        </authorList>
    </citation>
    <scope>NUCLEOTIDE SEQUENCE [LARGE SCALE GENOMIC DNA]</scope>
    <source>
        <strain evidence="2 3">TBRC 3947</strain>
    </source>
</reference>
<evidence type="ECO:0000256" key="1">
    <source>
        <dbReference type="SAM" id="Phobius"/>
    </source>
</evidence>
<accession>A0ABV6LWN3</accession>
<keyword evidence="1" id="KW-0812">Transmembrane</keyword>
<evidence type="ECO:0000313" key="2">
    <source>
        <dbReference type="EMBL" id="MFC0526822.1"/>
    </source>
</evidence>
<keyword evidence="1" id="KW-1133">Transmembrane helix</keyword>
<organism evidence="2 3">
    <name type="scientific">Phytohabitans kaempferiae</name>
    <dbReference type="NCBI Taxonomy" id="1620943"/>
    <lineage>
        <taxon>Bacteria</taxon>
        <taxon>Bacillati</taxon>
        <taxon>Actinomycetota</taxon>
        <taxon>Actinomycetes</taxon>
        <taxon>Micromonosporales</taxon>
        <taxon>Micromonosporaceae</taxon>
    </lineage>
</organism>
<feature type="transmembrane region" description="Helical" evidence="1">
    <location>
        <begin position="43"/>
        <end position="64"/>
    </location>
</feature>
<sequence length="95" mass="10667">MSRSTEERLRETLGALAAGIEAAPPAYKKARAEWRRRERRRRLILAVLIAIVFALADLIGLWALNQTRDHDPIIFDDRSRINQPVPTATGGVIPP</sequence>
<gene>
    <name evidence="2" type="ORF">ACFFIA_04035</name>
</gene>
<dbReference type="EMBL" id="JBHLUH010000004">
    <property type="protein sequence ID" value="MFC0526822.1"/>
    <property type="molecule type" value="Genomic_DNA"/>
</dbReference>
<dbReference type="Proteomes" id="UP001589867">
    <property type="component" value="Unassembled WGS sequence"/>
</dbReference>
<keyword evidence="1" id="KW-0472">Membrane</keyword>
<evidence type="ECO:0000313" key="3">
    <source>
        <dbReference type="Proteomes" id="UP001589867"/>
    </source>
</evidence>
<dbReference type="RefSeq" id="WP_377245388.1">
    <property type="nucleotide sequence ID" value="NZ_JBHLUH010000004.1"/>
</dbReference>
<proteinExistence type="predicted"/>